<geneLocation type="plasmid" evidence="6">
    <name>unnamed4</name>
</geneLocation>
<evidence type="ECO:0000259" key="5">
    <source>
        <dbReference type="Pfam" id="PF12728"/>
    </source>
</evidence>
<dbReference type="Pfam" id="PF00285">
    <property type="entry name" value="Citrate_synt"/>
    <property type="match status" value="1"/>
</dbReference>
<organism evidence="6 7">
    <name type="scientific">Cupriavidus oxalaticus</name>
    <dbReference type="NCBI Taxonomy" id="96344"/>
    <lineage>
        <taxon>Bacteria</taxon>
        <taxon>Pseudomonadati</taxon>
        <taxon>Pseudomonadota</taxon>
        <taxon>Betaproteobacteria</taxon>
        <taxon>Burkholderiales</taxon>
        <taxon>Burkholderiaceae</taxon>
        <taxon>Cupriavidus</taxon>
    </lineage>
</organism>
<dbReference type="GO" id="GO:0005829">
    <property type="term" value="C:cytosol"/>
    <property type="evidence" value="ECO:0007669"/>
    <property type="project" value="TreeGrafter"/>
</dbReference>
<dbReference type="AlphaFoldDB" id="A0A4P7LR99"/>
<evidence type="ECO:0000256" key="3">
    <source>
        <dbReference type="ARBA" id="ARBA00012972"/>
    </source>
</evidence>
<dbReference type="GO" id="GO:0036440">
    <property type="term" value="F:citrate synthase activity"/>
    <property type="evidence" value="ECO:0007669"/>
    <property type="project" value="UniProtKB-EC"/>
</dbReference>
<dbReference type="GO" id="GO:0006099">
    <property type="term" value="P:tricarboxylic acid cycle"/>
    <property type="evidence" value="ECO:0007669"/>
    <property type="project" value="UniProtKB-UniPathway"/>
</dbReference>
<evidence type="ECO:0000313" key="7">
    <source>
        <dbReference type="Proteomes" id="UP000295294"/>
    </source>
</evidence>
<proteinExistence type="inferred from homology"/>
<dbReference type="Gene3D" id="1.10.580.10">
    <property type="entry name" value="Citrate Synthase, domain 1"/>
    <property type="match status" value="1"/>
</dbReference>
<comment type="similarity">
    <text evidence="2">Belongs to the citrate synthase family.</text>
</comment>
<dbReference type="InterPro" id="IPR016143">
    <property type="entry name" value="Citrate_synth-like_sm_a-sub"/>
</dbReference>
<dbReference type="EMBL" id="CP038639">
    <property type="protein sequence ID" value="QBY56183.1"/>
    <property type="molecule type" value="Genomic_DNA"/>
</dbReference>
<dbReference type="InterPro" id="IPR009061">
    <property type="entry name" value="DNA-bd_dom_put_sf"/>
</dbReference>
<dbReference type="Gene3D" id="1.10.230.10">
    <property type="entry name" value="Cytochrome P450-Terp, domain 2"/>
    <property type="match status" value="1"/>
</dbReference>
<evidence type="ECO:0000256" key="4">
    <source>
        <dbReference type="ARBA" id="ARBA00022679"/>
    </source>
</evidence>
<dbReference type="GO" id="GO:0005975">
    <property type="term" value="P:carbohydrate metabolic process"/>
    <property type="evidence" value="ECO:0007669"/>
    <property type="project" value="TreeGrafter"/>
</dbReference>
<comment type="pathway">
    <text evidence="1">Carbohydrate metabolism; tricarboxylic acid cycle; isocitrate from oxaloacetate: step 1/2.</text>
</comment>
<evidence type="ECO:0000256" key="2">
    <source>
        <dbReference type="ARBA" id="ARBA00010566"/>
    </source>
</evidence>
<dbReference type="EC" id="2.3.3.16" evidence="3"/>
<accession>A0A4P7LR99</accession>
<dbReference type="Pfam" id="PF12728">
    <property type="entry name" value="HTH_17"/>
    <property type="match status" value="1"/>
</dbReference>
<dbReference type="KEGG" id="cox:E0W60_34560"/>
<reference evidence="6 7" key="1">
    <citation type="submission" date="2019-03" db="EMBL/GenBank/DDBJ databases">
        <title>Efficiently degradation of phenoxyalkanoic acid herbicides by Cupriavidus oxalaticus strain X32.</title>
        <authorList>
            <person name="Sheng X."/>
        </authorList>
    </citation>
    <scope>NUCLEOTIDE SEQUENCE [LARGE SCALE GENOMIC DNA]</scope>
    <source>
        <strain evidence="6 7">X32</strain>
        <plasmid evidence="6 7">unnamed4</plasmid>
    </source>
</reference>
<keyword evidence="6" id="KW-0614">Plasmid</keyword>
<dbReference type="OrthoDB" id="9800864at2"/>
<dbReference type="Proteomes" id="UP000295294">
    <property type="component" value="Plasmid unnamed4"/>
</dbReference>
<dbReference type="InterPro" id="IPR002020">
    <property type="entry name" value="Citrate_synthase"/>
</dbReference>
<dbReference type="InterPro" id="IPR036969">
    <property type="entry name" value="Citrate_synthase_sf"/>
</dbReference>
<dbReference type="InterPro" id="IPR016142">
    <property type="entry name" value="Citrate_synth-like_lrg_a-sub"/>
</dbReference>
<dbReference type="PANTHER" id="PTHR11739">
    <property type="entry name" value="CITRATE SYNTHASE"/>
    <property type="match status" value="1"/>
</dbReference>
<dbReference type="SUPFAM" id="SSF46955">
    <property type="entry name" value="Putative DNA-binding domain"/>
    <property type="match status" value="1"/>
</dbReference>
<dbReference type="PANTHER" id="PTHR11739:SF4">
    <property type="entry name" value="CITRATE SYNTHASE, PEROXISOMAL"/>
    <property type="match status" value="1"/>
</dbReference>
<evidence type="ECO:0000256" key="1">
    <source>
        <dbReference type="ARBA" id="ARBA00004751"/>
    </source>
</evidence>
<feature type="domain" description="Helix-turn-helix" evidence="5">
    <location>
        <begin position="13"/>
        <end position="64"/>
    </location>
</feature>
<protein>
    <recommendedName>
        <fullName evidence="3">citrate synthase (unknown stereospecificity)</fullName>
        <ecNumber evidence="3">2.3.3.16</ecNumber>
    </recommendedName>
</protein>
<keyword evidence="4" id="KW-0808">Transferase</keyword>
<sequence length="414" mass="45569">MKAEHAVTNDALYLSAEEAASLLNINVATLYAYVGRKGIRSSKVDGSRSRRYWAADIERLLAERGTAAQSSTPHWPAISTSITLLTEKGLYYRGRPATDLADHATLEEVAEWMWETPGAFDRKALPFPEVARRVIADLQHLGPMAQALALFPILEQMHPHAYDLSKTGYARTGADTLRSYAAVLTQSEPVAGPLHQHLTKGLRIAPKYEDMVRRMLVLSVDHEFTPMTYAVRTTANTGITPYAAAVCGLLASRGRRISAGRVEQAVRLLSEIAGAKDPCEPVLARFREGEAIAGFDRNVHGVEDPRAAHLMKHMMDVFAHDADFRRLTAVIDLVRDLTDQPPAFVLLAAFLGRKFEMHGNELAIVGLGRMVGWIAHASEQYHQGPHIRARANYVGLLPKAEGNGVFDDQPHGKS</sequence>
<dbReference type="InterPro" id="IPR041657">
    <property type="entry name" value="HTH_17"/>
</dbReference>
<dbReference type="RefSeq" id="WP_135707348.1">
    <property type="nucleotide sequence ID" value="NZ_CP038639.1"/>
</dbReference>
<evidence type="ECO:0000313" key="6">
    <source>
        <dbReference type="EMBL" id="QBY56183.1"/>
    </source>
</evidence>
<dbReference type="SUPFAM" id="SSF48256">
    <property type="entry name" value="Citrate synthase"/>
    <property type="match status" value="1"/>
</dbReference>
<name>A0A4P7LR99_9BURK</name>
<gene>
    <name evidence="6" type="ORF">E0W60_34560</name>
</gene>
<dbReference type="UniPathway" id="UPA00223">
    <property type="reaction ID" value="UER00717"/>
</dbReference>